<dbReference type="RefSeq" id="WP_213172288.1">
    <property type="nucleotide sequence ID" value="NZ_CP070496.1"/>
</dbReference>
<feature type="transmembrane region" description="Helical" evidence="2">
    <location>
        <begin position="7"/>
        <end position="30"/>
    </location>
</feature>
<feature type="region of interest" description="Disordered" evidence="1">
    <location>
        <begin position="84"/>
        <end position="193"/>
    </location>
</feature>
<keyword evidence="2" id="KW-0472">Membrane</keyword>
<dbReference type="KEGG" id="nav:JQS30_05055"/>
<proteinExistence type="predicted"/>
<feature type="transmembrane region" description="Helical" evidence="2">
    <location>
        <begin position="45"/>
        <end position="64"/>
    </location>
</feature>
<evidence type="ECO:0000256" key="1">
    <source>
        <dbReference type="SAM" id="MobiDB-lite"/>
    </source>
</evidence>
<organism evidence="3 4">
    <name type="scientific">Natronoglycomyces albus</name>
    <dbReference type="NCBI Taxonomy" id="2811108"/>
    <lineage>
        <taxon>Bacteria</taxon>
        <taxon>Bacillati</taxon>
        <taxon>Actinomycetota</taxon>
        <taxon>Actinomycetes</taxon>
        <taxon>Glycomycetales</taxon>
        <taxon>Glycomycetaceae</taxon>
        <taxon>Natronoglycomyces</taxon>
    </lineage>
</organism>
<gene>
    <name evidence="3" type="ORF">JQS30_05055</name>
</gene>
<feature type="compositionally biased region" description="Pro residues" evidence="1">
    <location>
        <begin position="120"/>
        <end position="133"/>
    </location>
</feature>
<dbReference type="EMBL" id="CP070496">
    <property type="protein sequence ID" value="QSB06279.1"/>
    <property type="molecule type" value="Genomic_DNA"/>
</dbReference>
<accession>A0A895XSH6</accession>
<name>A0A895XSH6_9ACTN</name>
<evidence type="ECO:0000256" key="2">
    <source>
        <dbReference type="SAM" id="Phobius"/>
    </source>
</evidence>
<keyword evidence="2" id="KW-1133">Transmembrane helix</keyword>
<sequence>MPKLIRIVLHVLQAMSLLASLIYALMYVLIAEGLWSSTQLVTWEGPYGAIIFGILAIAFSPSLWSSRRVDTSAAAPAGAIGSYEAVSAPPNPQPSPQYYDTTAVPPDLATRPTAQAAAPAIPPATQPSAPPQPTLGQPTSVAMGQPQAGSGYAPEAAGPSQFAPRHGEPGGPPIGQSPPEHSNSLHNPKSPWS</sequence>
<protein>
    <submittedName>
        <fullName evidence="3">Uncharacterized protein</fullName>
    </submittedName>
</protein>
<evidence type="ECO:0000313" key="4">
    <source>
        <dbReference type="Proteomes" id="UP000662939"/>
    </source>
</evidence>
<reference evidence="3" key="1">
    <citation type="submission" date="2021-02" db="EMBL/GenBank/DDBJ databases">
        <title>Natronoglycomyces albus gen. nov., sp. nov, a haloalkaliphilic actinobacterium from a soda solonchak soil.</title>
        <authorList>
            <person name="Sorokin D.Y."/>
            <person name="Khijniak T.V."/>
            <person name="Zakharycheva A.P."/>
            <person name="Boueva O.V."/>
            <person name="Ariskina E.V."/>
            <person name="Hahnke R.L."/>
            <person name="Bunk B."/>
            <person name="Sproer C."/>
            <person name="Schumann P."/>
            <person name="Evtushenko L.I."/>
            <person name="Kublanov I.V."/>
        </authorList>
    </citation>
    <scope>NUCLEOTIDE SEQUENCE</scope>
    <source>
        <strain evidence="3">DSM 106290</strain>
    </source>
</reference>
<feature type="compositionally biased region" description="Polar residues" evidence="1">
    <location>
        <begin position="179"/>
        <end position="193"/>
    </location>
</feature>
<dbReference type="AlphaFoldDB" id="A0A895XSH6"/>
<keyword evidence="4" id="KW-1185">Reference proteome</keyword>
<keyword evidence="2" id="KW-0812">Transmembrane</keyword>
<dbReference type="Proteomes" id="UP000662939">
    <property type="component" value="Chromosome"/>
</dbReference>
<feature type="compositionally biased region" description="Low complexity" evidence="1">
    <location>
        <begin position="109"/>
        <end position="119"/>
    </location>
</feature>
<evidence type="ECO:0000313" key="3">
    <source>
        <dbReference type="EMBL" id="QSB06279.1"/>
    </source>
</evidence>